<dbReference type="EMBL" id="LAQS01000030">
    <property type="protein sequence ID" value="KKZ72087.1"/>
    <property type="molecule type" value="Genomic_DNA"/>
</dbReference>
<comment type="caution">
    <text evidence="1">The sequence shown here is derived from an EMBL/GenBank/DDBJ whole genome shotgun (WGS) entry which is preliminary data.</text>
</comment>
<proteinExistence type="predicted"/>
<dbReference type="OrthoDB" id="4231608at2"/>
<protein>
    <submittedName>
        <fullName evidence="1">Uncharacterized protein</fullName>
    </submittedName>
</protein>
<dbReference type="AlphaFoldDB" id="A0A2P2GKR0"/>
<keyword evidence="2" id="KW-1185">Reference proteome</keyword>
<organism evidence="1 2">
    <name type="scientific">Streptomyces showdoensis</name>
    <dbReference type="NCBI Taxonomy" id="68268"/>
    <lineage>
        <taxon>Bacteria</taxon>
        <taxon>Bacillati</taxon>
        <taxon>Actinomycetota</taxon>
        <taxon>Actinomycetes</taxon>
        <taxon>Kitasatosporales</taxon>
        <taxon>Streptomycetaceae</taxon>
        <taxon>Streptomyces</taxon>
    </lineage>
</organism>
<name>A0A2P2GKR0_STREW</name>
<dbReference type="RefSeq" id="WP_046909249.1">
    <property type="nucleotide sequence ID" value="NZ_BAAAXG010000009.1"/>
</dbReference>
<sequence>MTTHPTTLRQADQALTARAVSSAQFLAGVLAAAELDVVGQPDKLPELLFPDLDAEAVRRVWNTALTVGYRLRKLAEQPRWDDAALRRLRGSLTEAGYTGMGQLAERSLNTLHPADTDVRTARDRT</sequence>
<reference evidence="1 2" key="1">
    <citation type="submission" date="2015-05" db="EMBL/GenBank/DDBJ databases">
        <title>Draft Genome assembly of Streptomyces showdoensis.</title>
        <authorList>
            <person name="Thapa K.K."/>
            <person name="Metsa-Ketela M."/>
        </authorList>
    </citation>
    <scope>NUCLEOTIDE SEQUENCE [LARGE SCALE GENOMIC DNA]</scope>
    <source>
        <strain evidence="1 2">ATCC 15227</strain>
    </source>
</reference>
<gene>
    <name evidence="1" type="ORF">VO63_20115</name>
</gene>
<accession>A0A2P2GKR0</accession>
<dbReference type="Proteomes" id="UP000265325">
    <property type="component" value="Unassembled WGS sequence"/>
</dbReference>
<evidence type="ECO:0000313" key="1">
    <source>
        <dbReference type="EMBL" id="KKZ72087.1"/>
    </source>
</evidence>
<evidence type="ECO:0000313" key="2">
    <source>
        <dbReference type="Proteomes" id="UP000265325"/>
    </source>
</evidence>